<evidence type="ECO:0000313" key="2">
    <source>
        <dbReference type="EMBL" id="SEH71644.1"/>
    </source>
</evidence>
<evidence type="ECO:0000259" key="1">
    <source>
        <dbReference type="SMART" id="SM01235"/>
    </source>
</evidence>
<dbReference type="EMBL" id="FNXE01000010">
    <property type="protein sequence ID" value="SEH71644.1"/>
    <property type="molecule type" value="Genomic_DNA"/>
</dbReference>
<dbReference type="Pfam" id="PF14376">
    <property type="entry name" value="Haem_bd"/>
    <property type="match status" value="1"/>
</dbReference>
<protein>
    <submittedName>
        <fullName evidence="2">Haem-binding domain-containing protein</fullName>
    </submittedName>
</protein>
<organism evidence="2 3">
    <name type="scientific">Paenimyroides marinum</name>
    <dbReference type="NCBI Taxonomy" id="1159016"/>
    <lineage>
        <taxon>Bacteria</taxon>
        <taxon>Pseudomonadati</taxon>
        <taxon>Bacteroidota</taxon>
        <taxon>Flavobacteriia</taxon>
        <taxon>Flavobacteriales</taxon>
        <taxon>Flavobacteriaceae</taxon>
        <taxon>Paenimyroides</taxon>
    </lineage>
</organism>
<dbReference type="OrthoDB" id="196738at2"/>
<proteinExistence type="predicted"/>
<name>A0A1H6KJG6_9FLAO</name>
<reference evidence="2 3" key="1">
    <citation type="submission" date="2016-10" db="EMBL/GenBank/DDBJ databases">
        <authorList>
            <person name="de Groot N.N."/>
        </authorList>
    </citation>
    <scope>NUCLEOTIDE SEQUENCE [LARGE SCALE GENOMIC DNA]</scope>
    <source>
        <strain evidence="2 3">CGMCC 1.10825</strain>
    </source>
</reference>
<evidence type="ECO:0000313" key="3">
    <source>
        <dbReference type="Proteomes" id="UP000199634"/>
    </source>
</evidence>
<keyword evidence="3" id="KW-1185">Reference proteome</keyword>
<dbReference type="InterPro" id="IPR025992">
    <property type="entry name" value="Haem-bd"/>
</dbReference>
<accession>A0A1H6KJG6</accession>
<dbReference type="Proteomes" id="UP000199634">
    <property type="component" value="Unassembled WGS sequence"/>
</dbReference>
<sequence length="157" mass="18434">MKKNRKRTKAYKVILTVLLSVFVLMQFITPQRNLSPVPAGQVFVDSFKVDAKVNAILSVSCYDCHSNNTQYPWYTNVQPLGWFMADHITEGKEKLNFDDLPNYSPRRINSKFSQIIEQIEKGKMPLRSYMWMHNGARLNKEEQQLLINYFDKQLNIK</sequence>
<dbReference type="SMART" id="SM01235">
    <property type="entry name" value="Haem_bd"/>
    <property type="match status" value="1"/>
</dbReference>
<dbReference type="STRING" id="1159016.SAMN02927937_01032"/>
<dbReference type="AlphaFoldDB" id="A0A1H6KJG6"/>
<dbReference type="RefSeq" id="WP_091097030.1">
    <property type="nucleotide sequence ID" value="NZ_FNXE01000010.1"/>
</dbReference>
<feature type="domain" description="Haem-binding" evidence="1">
    <location>
        <begin position="19"/>
        <end position="154"/>
    </location>
</feature>
<gene>
    <name evidence="2" type="ORF">SAMN02927937_01032</name>
</gene>